<dbReference type="GO" id="GO:0003712">
    <property type="term" value="F:transcription coregulator activity"/>
    <property type="evidence" value="ECO:0007669"/>
    <property type="project" value="TreeGrafter"/>
</dbReference>
<dbReference type="Gene3D" id="2.60.120.650">
    <property type="entry name" value="Cupin"/>
    <property type="match status" value="1"/>
</dbReference>
<dbReference type="Pfam" id="PF02373">
    <property type="entry name" value="JmjC"/>
    <property type="match status" value="1"/>
</dbReference>
<dbReference type="HOGENOM" id="CLU_004659_0_0_1"/>
<dbReference type="AlphaFoldDB" id="R7UTA0"/>
<dbReference type="GO" id="GO:0031490">
    <property type="term" value="F:chromatin DNA binding"/>
    <property type="evidence" value="ECO:0007669"/>
    <property type="project" value="TreeGrafter"/>
</dbReference>
<dbReference type="SMART" id="SM00558">
    <property type="entry name" value="JmjC"/>
    <property type="match status" value="1"/>
</dbReference>
<dbReference type="PROSITE" id="PS51184">
    <property type="entry name" value="JMJC"/>
    <property type="match status" value="1"/>
</dbReference>
<dbReference type="STRING" id="283909.R7UTA0"/>
<evidence type="ECO:0000256" key="1">
    <source>
        <dbReference type="ARBA" id="ARBA00001954"/>
    </source>
</evidence>
<dbReference type="GO" id="GO:0006357">
    <property type="term" value="P:regulation of transcription by RNA polymerase II"/>
    <property type="evidence" value="ECO:0007669"/>
    <property type="project" value="TreeGrafter"/>
</dbReference>
<sequence length="696" mass="80488">MKCRECRMTPHQKNKKMANIFCRFYAFRRLRYNPKGYLTIAGFSEPSDADAEDIELWMPCSPVNEPSLDLEMAKYIMANVGDRFCELVEQEKGAMAWVSPDTKIAWKRAVQGVREMCDSCDTTLFNFHWVCHKCGFVVCLDCYRLRMRKISGCSDHKCTTCENQGQRWLTCSANRQPHEPEKLMITQIIPSDVLWVLGRRIHEAREKYGIKANCPCNPASRESESKEEDEDKKCSTLRDLLTKKNAKKQLEQQQQRKQPNTTTLDDIIQKVVERKHPGREGGSHKSSTLAHYVPRHGTTYMAGRDEPIPCYTLTETSLLFPDVPHTWLDHGRLLRLLEPRNGSNIKLFQQQWRRAQPVLVSNCDKYLNMNTWKPREFSKEFGNLENDLVNCQTNIILLGHKMKVFWDSFERVSSRLKDSKHRPITLKLKDWPPTEDFAELMPNRFQDLMQGLPLPEYTQRQGVFNLASRLPEFFVKPDLGPKMYNAYGSALTPKSGSTNLHLDVSDAVNMMMYVGVPDDEKEIQEKAALEAMEKAGCCEQTLSRVKDAEKPGALWHIYDPQDADKIRDLLNKVAKEQGETIESHHDPIHDQSWYLDENLRSRLLKEYDVQGYTIVQFLGDAVFIPCGAPHQVRNLHSCIKVAEDFVSPENMDYCFKMTQEFRHLSETHSNHEDKLQIKNIIYHAMKDAVAVMLQDV</sequence>
<dbReference type="PANTHER" id="PTHR12549">
    <property type="entry name" value="JMJC DOMAIN-CONTAINING HISTONE DEMETHYLATION PROTEIN"/>
    <property type="match status" value="1"/>
</dbReference>
<evidence type="ECO:0000256" key="3">
    <source>
        <dbReference type="ARBA" id="ARBA00022723"/>
    </source>
</evidence>
<dbReference type="OrthoDB" id="1667110at2759"/>
<comment type="subcellular location">
    <subcellularLocation>
        <location evidence="2">Nucleus</location>
    </subcellularLocation>
</comment>
<evidence type="ECO:0000259" key="10">
    <source>
        <dbReference type="PROSITE" id="PS51184"/>
    </source>
</evidence>
<dbReference type="GO" id="GO:0000785">
    <property type="term" value="C:chromatin"/>
    <property type="evidence" value="ECO:0007669"/>
    <property type="project" value="TreeGrafter"/>
</dbReference>
<dbReference type="EnsemblMetazoa" id="CapteT156796">
    <property type="protein sequence ID" value="CapteP156796"/>
    <property type="gene ID" value="CapteG156796"/>
</dbReference>
<keyword evidence="5" id="KW-0408">Iron</keyword>
<dbReference type="GO" id="GO:0000118">
    <property type="term" value="C:histone deacetylase complex"/>
    <property type="evidence" value="ECO:0007669"/>
    <property type="project" value="TreeGrafter"/>
</dbReference>
<keyword evidence="6" id="KW-0539">Nucleus</keyword>
<keyword evidence="13" id="KW-1185">Reference proteome</keyword>
<dbReference type="GO" id="GO:0140683">
    <property type="term" value="F:histone H3K9me/H3K9me2 demethylase activity"/>
    <property type="evidence" value="ECO:0007669"/>
    <property type="project" value="UniProtKB-EC"/>
</dbReference>
<protein>
    <recommendedName>
        <fullName evidence="7">[histone H3]-dimethyl-L-lysine(9) demethylase</fullName>
        <ecNumber evidence="7">1.14.11.65</ecNumber>
    </recommendedName>
</protein>
<dbReference type="SUPFAM" id="SSF51197">
    <property type="entry name" value="Clavaminate synthase-like"/>
    <property type="match status" value="1"/>
</dbReference>
<comment type="catalytic activity">
    <reaction evidence="8">
        <text>N(6),N(6)-dimethyl-L-lysyl(9)-[histone H3] + 2 2-oxoglutarate + 2 O2 = L-lysyl(9)-[histone H3] + 2 formaldehyde + 2 succinate + 2 CO2</text>
        <dbReference type="Rhea" id="RHEA:60188"/>
        <dbReference type="Rhea" id="RHEA-COMP:15541"/>
        <dbReference type="Rhea" id="RHEA-COMP:15546"/>
        <dbReference type="ChEBI" id="CHEBI:15379"/>
        <dbReference type="ChEBI" id="CHEBI:16526"/>
        <dbReference type="ChEBI" id="CHEBI:16810"/>
        <dbReference type="ChEBI" id="CHEBI:16842"/>
        <dbReference type="ChEBI" id="CHEBI:29969"/>
        <dbReference type="ChEBI" id="CHEBI:30031"/>
        <dbReference type="ChEBI" id="CHEBI:61976"/>
        <dbReference type="EC" id="1.14.11.65"/>
    </reaction>
</comment>
<dbReference type="GO" id="GO:0046872">
    <property type="term" value="F:metal ion binding"/>
    <property type="evidence" value="ECO:0007669"/>
    <property type="project" value="UniProtKB-KW"/>
</dbReference>
<evidence type="ECO:0000256" key="7">
    <source>
        <dbReference type="ARBA" id="ARBA00038951"/>
    </source>
</evidence>
<dbReference type="EMBL" id="KB298218">
    <property type="protein sequence ID" value="ELU09425.1"/>
    <property type="molecule type" value="Genomic_DNA"/>
</dbReference>
<keyword evidence="3" id="KW-0479">Metal-binding</keyword>
<dbReference type="EC" id="1.14.11.65" evidence="7"/>
<dbReference type="PANTHER" id="PTHR12549:SF38">
    <property type="entry name" value="JMJC DOMAIN-CONTAINING HISTONE DEMETHYLASE 2, ISOFORM A"/>
    <property type="match status" value="1"/>
</dbReference>
<feature type="domain" description="JmjC" evidence="10">
    <location>
        <begin position="459"/>
        <end position="662"/>
    </location>
</feature>
<comment type="cofactor">
    <cofactor evidence="1">
        <name>Fe(2+)</name>
        <dbReference type="ChEBI" id="CHEBI:29033"/>
    </cofactor>
</comment>
<reference evidence="12" key="3">
    <citation type="submission" date="2015-06" db="UniProtKB">
        <authorList>
            <consortium name="EnsemblMetazoa"/>
        </authorList>
    </citation>
    <scope>IDENTIFICATION</scope>
</reference>
<evidence type="ECO:0000256" key="2">
    <source>
        <dbReference type="ARBA" id="ARBA00004123"/>
    </source>
</evidence>
<dbReference type="OMA" id="RAMTLAH"/>
<dbReference type="FunFam" id="2.60.120.650:FF:000004">
    <property type="entry name" value="Putative lysine-specific demethylase 3B"/>
    <property type="match status" value="1"/>
</dbReference>
<evidence type="ECO:0000313" key="13">
    <source>
        <dbReference type="Proteomes" id="UP000014760"/>
    </source>
</evidence>
<dbReference type="FunCoup" id="R7UTA0">
    <property type="interactions" value="1296"/>
</dbReference>
<proteinExistence type="predicted"/>
<evidence type="ECO:0000313" key="12">
    <source>
        <dbReference type="EnsemblMetazoa" id="CapteP156796"/>
    </source>
</evidence>
<dbReference type="InterPro" id="IPR003347">
    <property type="entry name" value="JmjC_dom"/>
</dbReference>
<dbReference type="EMBL" id="AMQN01006382">
    <property type="status" value="NOT_ANNOTATED_CDS"/>
    <property type="molecule type" value="Genomic_DNA"/>
</dbReference>
<name>R7UTA0_CAPTE</name>
<dbReference type="Proteomes" id="UP000014760">
    <property type="component" value="Unassembled WGS sequence"/>
</dbReference>
<evidence type="ECO:0000256" key="8">
    <source>
        <dbReference type="ARBA" id="ARBA00047648"/>
    </source>
</evidence>
<dbReference type="InterPro" id="IPR045109">
    <property type="entry name" value="LSDs-like"/>
</dbReference>
<keyword evidence="4" id="KW-0560">Oxidoreductase</keyword>
<reference evidence="11 13" key="2">
    <citation type="journal article" date="2013" name="Nature">
        <title>Insights into bilaterian evolution from three spiralian genomes.</title>
        <authorList>
            <person name="Simakov O."/>
            <person name="Marletaz F."/>
            <person name="Cho S.J."/>
            <person name="Edsinger-Gonzales E."/>
            <person name="Havlak P."/>
            <person name="Hellsten U."/>
            <person name="Kuo D.H."/>
            <person name="Larsson T."/>
            <person name="Lv J."/>
            <person name="Arendt D."/>
            <person name="Savage R."/>
            <person name="Osoegawa K."/>
            <person name="de Jong P."/>
            <person name="Grimwood J."/>
            <person name="Chapman J.A."/>
            <person name="Shapiro H."/>
            <person name="Aerts A."/>
            <person name="Otillar R.P."/>
            <person name="Terry A.Y."/>
            <person name="Boore J.L."/>
            <person name="Grigoriev I.V."/>
            <person name="Lindberg D.R."/>
            <person name="Seaver E.C."/>
            <person name="Weisblat D.A."/>
            <person name="Putnam N.H."/>
            <person name="Rokhsar D.S."/>
        </authorList>
    </citation>
    <scope>NUCLEOTIDE SEQUENCE</scope>
    <source>
        <strain evidence="11 13">I ESC-2004</strain>
    </source>
</reference>
<accession>R7UTA0</accession>
<evidence type="ECO:0000313" key="11">
    <source>
        <dbReference type="EMBL" id="ELU09425.1"/>
    </source>
</evidence>
<gene>
    <name evidence="11" type="ORF">CAPTEDRAFT_156796</name>
</gene>
<evidence type="ECO:0000256" key="4">
    <source>
        <dbReference type="ARBA" id="ARBA00023002"/>
    </source>
</evidence>
<evidence type="ECO:0000256" key="6">
    <source>
        <dbReference type="ARBA" id="ARBA00023242"/>
    </source>
</evidence>
<evidence type="ECO:0000256" key="5">
    <source>
        <dbReference type="ARBA" id="ARBA00023004"/>
    </source>
</evidence>
<reference evidence="13" key="1">
    <citation type="submission" date="2012-12" db="EMBL/GenBank/DDBJ databases">
        <authorList>
            <person name="Hellsten U."/>
            <person name="Grimwood J."/>
            <person name="Chapman J.A."/>
            <person name="Shapiro H."/>
            <person name="Aerts A."/>
            <person name="Otillar R.P."/>
            <person name="Terry A.Y."/>
            <person name="Boore J.L."/>
            <person name="Simakov O."/>
            <person name="Marletaz F."/>
            <person name="Cho S.-J."/>
            <person name="Edsinger-Gonzales E."/>
            <person name="Havlak P."/>
            <person name="Kuo D.-H."/>
            <person name="Larsson T."/>
            <person name="Lv J."/>
            <person name="Arendt D."/>
            <person name="Savage R."/>
            <person name="Osoegawa K."/>
            <person name="de Jong P."/>
            <person name="Lindberg D.R."/>
            <person name="Seaver E.C."/>
            <person name="Weisblat D.A."/>
            <person name="Putnam N.H."/>
            <person name="Grigoriev I.V."/>
            <person name="Rokhsar D.S."/>
        </authorList>
    </citation>
    <scope>NUCLEOTIDE SEQUENCE</scope>
    <source>
        <strain evidence="13">I ESC-2004</strain>
    </source>
</reference>
<organism evidence="11">
    <name type="scientific">Capitella teleta</name>
    <name type="common">Polychaete worm</name>
    <dbReference type="NCBI Taxonomy" id="283909"/>
    <lineage>
        <taxon>Eukaryota</taxon>
        <taxon>Metazoa</taxon>
        <taxon>Spiralia</taxon>
        <taxon>Lophotrochozoa</taxon>
        <taxon>Annelida</taxon>
        <taxon>Polychaeta</taxon>
        <taxon>Sedentaria</taxon>
        <taxon>Scolecida</taxon>
        <taxon>Capitellidae</taxon>
        <taxon>Capitella</taxon>
    </lineage>
</organism>
<feature type="region of interest" description="Disordered" evidence="9">
    <location>
        <begin position="247"/>
        <end position="266"/>
    </location>
</feature>
<evidence type="ECO:0000256" key="9">
    <source>
        <dbReference type="SAM" id="MobiDB-lite"/>
    </source>
</evidence>